<comment type="similarity">
    <text evidence="1">Belongs to the UPF0111 family.</text>
</comment>
<dbReference type="Pfam" id="PF01865">
    <property type="entry name" value="PhoU_div"/>
    <property type="match status" value="1"/>
</dbReference>
<dbReference type="InterPro" id="IPR038078">
    <property type="entry name" value="PhoU-like_sf"/>
</dbReference>
<dbReference type="EMBL" id="LNXU01000012">
    <property type="protein sequence ID" value="KTC74983.1"/>
    <property type="molecule type" value="Genomic_DNA"/>
</dbReference>
<organism evidence="2 3">
    <name type="scientific">Legionella bozemanae</name>
    <name type="common">Fluoribacter bozemanae</name>
    <dbReference type="NCBI Taxonomy" id="447"/>
    <lineage>
        <taxon>Bacteria</taxon>
        <taxon>Pseudomonadati</taxon>
        <taxon>Pseudomonadota</taxon>
        <taxon>Gammaproteobacteria</taxon>
        <taxon>Legionellales</taxon>
        <taxon>Legionellaceae</taxon>
        <taxon>Legionella</taxon>
    </lineage>
</organism>
<proteinExistence type="inferred from homology"/>
<name>A0A0W0RV46_LEGBO</name>
<keyword evidence="3" id="KW-1185">Reference proteome</keyword>
<reference evidence="2 3" key="1">
    <citation type="submission" date="2015-11" db="EMBL/GenBank/DDBJ databases">
        <title>Genomic analysis of 38 Legionella species identifies large and diverse effector repertoires.</title>
        <authorList>
            <person name="Burstein D."/>
            <person name="Amaro F."/>
            <person name="Zusman T."/>
            <person name="Lifshitz Z."/>
            <person name="Cohen O."/>
            <person name="Gilbert J.A."/>
            <person name="Pupko T."/>
            <person name="Shuman H.A."/>
            <person name="Segal G."/>
        </authorList>
    </citation>
    <scope>NUCLEOTIDE SEQUENCE [LARGE SCALE GENOMIC DNA]</scope>
    <source>
        <strain evidence="2 3">WIGA</strain>
    </source>
</reference>
<dbReference type="Proteomes" id="UP000054695">
    <property type="component" value="Unassembled WGS sequence"/>
</dbReference>
<evidence type="ECO:0000313" key="3">
    <source>
        <dbReference type="Proteomes" id="UP000054695"/>
    </source>
</evidence>
<protein>
    <submittedName>
        <fullName evidence="2">Putative phosphate transport regulator</fullName>
    </submittedName>
</protein>
<sequence>MGSIFNIFGPSPIRPIEQHMRKVHQCAKQLYPFFEAALKKDWSTANKIAEKIISLKKEADLIKRDLRLHLPTGLFLPVSRTDLLEVLSAQNLIAKKTKGIAKLIISRQMIIPEPLVPVFMPFLSRCLDASKQACKAINELDELLEAGFRGSEVKIVEEMILTLYEIEHDSDERLADIRHRIFEIEKDLSAIDAIFLYELVQLIDDLADGAQHVGSRLQILIAR</sequence>
<dbReference type="STRING" id="447.Lboz_0970"/>
<dbReference type="OrthoDB" id="9780540at2"/>
<evidence type="ECO:0000256" key="1">
    <source>
        <dbReference type="ARBA" id="ARBA00008591"/>
    </source>
</evidence>
<dbReference type="InterPro" id="IPR018445">
    <property type="entry name" value="Put_Phosphate_transp_reg"/>
</dbReference>
<comment type="caution">
    <text evidence="2">The sequence shown here is derived from an EMBL/GenBank/DDBJ whole genome shotgun (WGS) entry which is preliminary data.</text>
</comment>
<dbReference type="InterPro" id="IPR002727">
    <property type="entry name" value="DUF47"/>
</dbReference>
<dbReference type="SUPFAM" id="SSF109755">
    <property type="entry name" value="PhoU-like"/>
    <property type="match status" value="1"/>
</dbReference>
<evidence type="ECO:0000313" key="2">
    <source>
        <dbReference type="EMBL" id="KTC74983.1"/>
    </source>
</evidence>
<dbReference type="PANTHER" id="PTHR36536">
    <property type="entry name" value="UPF0111 PROTEIN HI_1603"/>
    <property type="match status" value="1"/>
</dbReference>
<dbReference type="PANTHER" id="PTHR36536:SF3">
    <property type="entry name" value="UPF0111 PROTEIN HI_1603"/>
    <property type="match status" value="1"/>
</dbReference>
<dbReference type="AlphaFoldDB" id="A0A0W0RV46"/>
<gene>
    <name evidence="2" type="ORF">Lboz_0970</name>
</gene>
<dbReference type="Gene3D" id="1.20.58.220">
    <property type="entry name" value="Phosphate transport system protein phou homolog 2, domain 2"/>
    <property type="match status" value="1"/>
</dbReference>
<accession>A0A0W0RV46</accession>
<dbReference type="RefSeq" id="WP_058458656.1">
    <property type="nucleotide sequence ID" value="NZ_CAAAIY010000004.1"/>
</dbReference>
<dbReference type="PATRIC" id="fig|447.4.peg.1046"/>
<dbReference type="NCBIfam" id="TIGR00153">
    <property type="entry name" value="TIGR00153 family protein"/>
    <property type="match status" value="1"/>
</dbReference>